<evidence type="ECO:0000313" key="1">
    <source>
        <dbReference type="Proteomes" id="UP000887580"/>
    </source>
</evidence>
<evidence type="ECO:0000313" key="2">
    <source>
        <dbReference type="WBParaSite" id="PS1159_v2.g19172.t1"/>
    </source>
</evidence>
<name>A0AC35FPX1_9BILA</name>
<reference evidence="2" key="1">
    <citation type="submission" date="2022-11" db="UniProtKB">
        <authorList>
            <consortium name="WormBaseParasite"/>
        </authorList>
    </citation>
    <scope>IDENTIFICATION</scope>
</reference>
<accession>A0AC35FPX1</accession>
<proteinExistence type="predicted"/>
<sequence length="555" mass="63306">MHPILHVVVVGFHHKRGCQVEFCYPPLKENVIPDSDKDIPLEWQYLPSLALPDGVHNVDEDVIYFLLPSLEKPNQAVFGISCYRQISAKDLLNKEKDVTRSSVQKSVCVLSKIPLYGPLRAKLEVITQSYFNEKDFSKVEVLHQMHTNLCDLFNSEFIDMHSASMGISLQSLFNTFKHRTLILFKLLLLERRVMFDVFPVHLLGDIMIGLISLFPALLDEGLGEAAAYSVRRFPATSEKAEVEDIALEVNDIVVEKADEKNEKQKKLLSNVEDALNQMIIGEPKSNNSYEEGEEAQTYSEQQSEFKNPSSFKTDDYGFPLSIFTKGSLFHPYLSISYLDMIQSETTRAFCIGVTNAIFKTRRNIVDVIVTIDEKGEGQIEILSPELRRQLMLTTQDLRFADFMLKMREMSVDPALWEGSDDWVRSQYHDYLTSMLAVAKSENPEALTEYNEEFIKAWKTKHNYRVWSCGEHPAMESVQPSHPFAGQLIVNDVFLRMGHTLNSSEQGRRMISTLSNTGRYVSETGSRFKSSISSWVRSTANRLQSEPQPNTDVQNL</sequence>
<dbReference type="WBParaSite" id="PS1159_v2.g19172.t1">
    <property type="protein sequence ID" value="PS1159_v2.g19172.t1"/>
    <property type="gene ID" value="PS1159_v2.g19172"/>
</dbReference>
<dbReference type="Proteomes" id="UP000887580">
    <property type="component" value="Unplaced"/>
</dbReference>
<organism evidence="1 2">
    <name type="scientific">Panagrolaimus sp. PS1159</name>
    <dbReference type="NCBI Taxonomy" id="55785"/>
    <lineage>
        <taxon>Eukaryota</taxon>
        <taxon>Metazoa</taxon>
        <taxon>Ecdysozoa</taxon>
        <taxon>Nematoda</taxon>
        <taxon>Chromadorea</taxon>
        <taxon>Rhabditida</taxon>
        <taxon>Tylenchina</taxon>
        <taxon>Panagrolaimomorpha</taxon>
        <taxon>Panagrolaimoidea</taxon>
        <taxon>Panagrolaimidae</taxon>
        <taxon>Panagrolaimus</taxon>
    </lineage>
</organism>
<protein>
    <submittedName>
        <fullName evidence="2">UDENN domain-containing protein</fullName>
    </submittedName>
</protein>